<protein>
    <recommendedName>
        <fullName evidence="1">STAS domain-containing protein</fullName>
    </recommendedName>
</protein>
<comment type="caution">
    <text evidence="2">The sequence shown here is derived from an EMBL/GenBank/DDBJ whole genome shotgun (WGS) entry which is preliminary data.</text>
</comment>
<dbReference type="RefSeq" id="WP_078573136.1">
    <property type="nucleotide sequence ID" value="NZ_JACIZB010000003.1"/>
</dbReference>
<dbReference type="SUPFAM" id="SSF52091">
    <property type="entry name" value="SpoIIaa-like"/>
    <property type="match status" value="1"/>
</dbReference>
<reference evidence="2 3" key="1">
    <citation type="submission" date="2016-11" db="EMBL/GenBank/DDBJ databases">
        <title>A multilocus sequence analysis scheme for characterization of bacteria in the genus Thioclava.</title>
        <authorList>
            <person name="Liu Y."/>
            <person name="Shao Z."/>
        </authorList>
    </citation>
    <scope>NUCLEOTIDE SEQUENCE [LARGE SCALE GENOMIC DNA]</scope>
    <source>
        <strain evidence="2 3">11.10-0-13</strain>
    </source>
</reference>
<accession>A0ABX3MM30</accession>
<keyword evidence="3" id="KW-1185">Reference proteome</keyword>
<name>A0ABX3MM30_9RHOB</name>
<evidence type="ECO:0000313" key="3">
    <source>
        <dbReference type="Proteomes" id="UP000242224"/>
    </source>
</evidence>
<dbReference type="InterPro" id="IPR036513">
    <property type="entry name" value="STAS_dom_sf"/>
</dbReference>
<organism evidence="2 3">
    <name type="scientific">Thioclava marina</name>
    <dbReference type="NCBI Taxonomy" id="1915077"/>
    <lineage>
        <taxon>Bacteria</taxon>
        <taxon>Pseudomonadati</taxon>
        <taxon>Pseudomonadota</taxon>
        <taxon>Alphaproteobacteria</taxon>
        <taxon>Rhodobacterales</taxon>
        <taxon>Paracoccaceae</taxon>
        <taxon>Thioclava</taxon>
    </lineage>
</organism>
<dbReference type="InterPro" id="IPR058548">
    <property type="entry name" value="MlaB-like_STAS"/>
</dbReference>
<dbReference type="EMBL" id="MPZS01000001">
    <property type="protein sequence ID" value="OOY12487.1"/>
    <property type="molecule type" value="Genomic_DNA"/>
</dbReference>
<evidence type="ECO:0000313" key="2">
    <source>
        <dbReference type="EMBL" id="OOY12487.1"/>
    </source>
</evidence>
<gene>
    <name evidence="2" type="ORF">BMG00_01110</name>
</gene>
<dbReference type="Proteomes" id="UP000242224">
    <property type="component" value="Unassembled WGS sequence"/>
</dbReference>
<proteinExistence type="predicted"/>
<dbReference type="InterPro" id="IPR002645">
    <property type="entry name" value="STAS_dom"/>
</dbReference>
<dbReference type="Gene3D" id="3.30.750.24">
    <property type="entry name" value="STAS domain"/>
    <property type="match status" value="1"/>
</dbReference>
<sequence>MTVLALPDRIDLGAVSALHAALDPVTIGPTVIDASTVSHLGALGVQLLVSAALSARACGHSLTITPRSDAFDEALARFGISIDDLQNTEAA</sequence>
<dbReference type="Pfam" id="PF13466">
    <property type="entry name" value="STAS_2"/>
    <property type="match status" value="1"/>
</dbReference>
<dbReference type="PROSITE" id="PS50801">
    <property type="entry name" value="STAS"/>
    <property type="match status" value="1"/>
</dbReference>
<evidence type="ECO:0000259" key="1">
    <source>
        <dbReference type="PROSITE" id="PS50801"/>
    </source>
</evidence>
<feature type="domain" description="STAS" evidence="1">
    <location>
        <begin position="1"/>
        <end position="91"/>
    </location>
</feature>